<dbReference type="Pfam" id="PF01497">
    <property type="entry name" value="Peripla_BP_2"/>
    <property type="match status" value="1"/>
</dbReference>
<evidence type="ECO:0000313" key="7">
    <source>
        <dbReference type="EMBL" id="VYU01332.1"/>
    </source>
</evidence>
<dbReference type="InterPro" id="IPR051313">
    <property type="entry name" value="Bact_iron-sidero_bind"/>
</dbReference>
<evidence type="ECO:0000259" key="6">
    <source>
        <dbReference type="PROSITE" id="PS50983"/>
    </source>
</evidence>
<evidence type="ECO:0000256" key="1">
    <source>
        <dbReference type="ARBA" id="ARBA00004196"/>
    </source>
</evidence>
<proteinExistence type="inferred from homology"/>
<dbReference type="Gene3D" id="3.40.50.1980">
    <property type="entry name" value="Nitrogenase molybdenum iron protein domain"/>
    <property type="match status" value="2"/>
</dbReference>
<dbReference type="RefSeq" id="WP_024038202.1">
    <property type="nucleotide sequence ID" value="NZ_CACRUE010000024.1"/>
</dbReference>
<keyword evidence="3" id="KW-0813">Transport</keyword>
<dbReference type="GO" id="GO:0030288">
    <property type="term" value="C:outer membrane-bounded periplasmic space"/>
    <property type="evidence" value="ECO:0007669"/>
    <property type="project" value="TreeGrafter"/>
</dbReference>
<dbReference type="AlphaFoldDB" id="A0A6N3BBI4"/>
<dbReference type="GO" id="GO:1901678">
    <property type="term" value="P:iron coordination entity transport"/>
    <property type="evidence" value="ECO:0007669"/>
    <property type="project" value="UniProtKB-ARBA"/>
</dbReference>
<sequence>MKKIKSIALMLVAILSLSVLTGCSSNNESADKAETRVVKTSKGDVEIPANPKRIVDISGSSEELVILGYTPVATANVDSYDTENVPSYMADTFKDTKVVGHSMMDTMDIEAIIEANPDLIIMAPRQEKMYDELKEIAPVVMLEDYSNDWEANLKQVAALFDKEDEAQAWLDDYYAEAKKIGDEIKKAKGDESYVVALASSGQFMIFSEGGMGTILKDDMGLKQPANMPEQDSITLPTVSIEGLSEIDADNIVVIGMESDKQDLAKNSVFNEIRAVKDGNYTFLNASPFFSQAYNPMGRKLLLEEVKNALM</sequence>
<comment type="subcellular location">
    <subcellularLocation>
        <location evidence="1">Cell envelope</location>
    </subcellularLocation>
</comment>
<keyword evidence="4 5" id="KW-0732">Signal</keyword>
<gene>
    <name evidence="7" type="primary">yfiY_2</name>
    <name evidence="7" type="ORF">IBLFYP30_01525</name>
</gene>
<dbReference type="InterPro" id="IPR002491">
    <property type="entry name" value="ABC_transptr_periplasmic_BD"/>
</dbReference>
<dbReference type="PROSITE" id="PS51257">
    <property type="entry name" value="PROKAR_LIPOPROTEIN"/>
    <property type="match status" value="1"/>
</dbReference>
<name>A0A6N3BBI4_9FIRM</name>
<dbReference type="CDD" id="cd01138">
    <property type="entry name" value="FeuA"/>
    <property type="match status" value="1"/>
</dbReference>
<feature type="signal peptide" evidence="5">
    <location>
        <begin position="1"/>
        <end position="21"/>
    </location>
</feature>
<feature type="domain" description="Fe/B12 periplasmic-binding" evidence="6">
    <location>
        <begin position="53"/>
        <end position="310"/>
    </location>
</feature>
<keyword evidence="7" id="KW-0449">Lipoprotein</keyword>
<comment type="similarity">
    <text evidence="2">Belongs to the bacterial solute-binding protein 8 family.</text>
</comment>
<evidence type="ECO:0000256" key="2">
    <source>
        <dbReference type="ARBA" id="ARBA00008814"/>
    </source>
</evidence>
<organism evidence="7">
    <name type="scientific">Intestinibacter bartlettii</name>
    <dbReference type="NCBI Taxonomy" id="261299"/>
    <lineage>
        <taxon>Bacteria</taxon>
        <taxon>Bacillati</taxon>
        <taxon>Bacillota</taxon>
        <taxon>Clostridia</taxon>
        <taxon>Peptostreptococcales</taxon>
        <taxon>Peptostreptococcaceae</taxon>
        <taxon>Intestinibacter</taxon>
    </lineage>
</organism>
<dbReference type="PROSITE" id="PS50983">
    <property type="entry name" value="FE_B12_PBP"/>
    <property type="match status" value="1"/>
</dbReference>
<dbReference type="SUPFAM" id="SSF53807">
    <property type="entry name" value="Helical backbone' metal receptor"/>
    <property type="match status" value="1"/>
</dbReference>
<dbReference type="PANTHER" id="PTHR30532">
    <property type="entry name" value="IRON III DICITRATE-BINDING PERIPLASMIC PROTEIN"/>
    <property type="match status" value="1"/>
</dbReference>
<evidence type="ECO:0000256" key="3">
    <source>
        <dbReference type="ARBA" id="ARBA00022448"/>
    </source>
</evidence>
<dbReference type="PANTHER" id="PTHR30532:SF21">
    <property type="entry name" value="SIDEROPHORE-BINDING LIPOPROTEIN YFIY-RELATED"/>
    <property type="match status" value="1"/>
</dbReference>
<dbReference type="EMBL" id="CACRUE010000024">
    <property type="protein sequence ID" value="VYU01332.1"/>
    <property type="molecule type" value="Genomic_DNA"/>
</dbReference>
<feature type="chain" id="PRO_5038775810" evidence="5">
    <location>
        <begin position="22"/>
        <end position="310"/>
    </location>
</feature>
<reference evidence="7" key="1">
    <citation type="submission" date="2019-11" db="EMBL/GenBank/DDBJ databases">
        <authorList>
            <person name="Feng L."/>
        </authorList>
    </citation>
    <scope>NUCLEOTIDE SEQUENCE</scope>
    <source>
        <strain evidence="7">IbartlettiiLFYP30</strain>
    </source>
</reference>
<evidence type="ECO:0000256" key="5">
    <source>
        <dbReference type="SAM" id="SignalP"/>
    </source>
</evidence>
<evidence type="ECO:0000256" key="4">
    <source>
        <dbReference type="ARBA" id="ARBA00022729"/>
    </source>
</evidence>
<protein>
    <submittedName>
        <fullName evidence="7">Putative siderophore-binding lipoprotein YfiY</fullName>
    </submittedName>
</protein>
<accession>A0A6N3BBI4</accession>